<dbReference type="GO" id="GO:0003677">
    <property type="term" value="F:DNA binding"/>
    <property type="evidence" value="ECO:0007669"/>
    <property type="project" value="UniProtKB-KW"/>
</dbReference>
<evidence type="ECO:0000256" key="10">
    <source>
        <dbReference type="ARBA" id="ARBA00023159"/>
    </source>
</evidence>
<dbReference type="PANTHER" id="PTHR33238">
    <property type="entry name" value="IRON (METAL) DEPENDENT REPRESSOR, DTXR FAMILY"/>
    <property type="match status" value="1"/>
</dbReference>
<dbReference type="AlphaFoldDB" id="A0AAE5CBB9"/>
<keyword evidence="7" id="KW-0408">Iron</keyword>
<dbReference type="InterPro" id="IPR022689">
    <property type="entry name" value="Iron_dep_repressor"/>
</dbReference>
<dbReference type="InterPro" id="IPR008988">
    <property type="entry name" value="Transcriptional_repressor_C"/>
</dbReference>
<keyword evidence="12" id="KW-0464">Manganese</keyword>
<evidence type="ECO:0000256" key="3">
    <source>
        <dbReference type="ARBA" id="ARBA00011738"/>
    </source>
</evidence>
<dbReference type="GO" id="GO:0046983">
    <property type="term" value="F:protein dimerization activity"/>
    <property type="evidence" value="ECO:0007669"/>
    <property type="project" value="InterPro"/>
</dbReference>
<keyword evidence="8" id="KW-0805">Transcription regulation</keyword>
<dbReference type="EMBL" id="JAACAK010000036">
    <property type="protein sequence ID" value="NIR74373.1"/>
    <property type="molecule type" value="Genomic_DNA"/>
</dbReference>
<evidence type="ECO:0000256" key="5">
    <source>
        <dbReference type="ARBA" id="ARBA00022490"/>
    </source>
</evidence>
<evidence type="ECO:0000256" key="4">
    <source>
        <dbReference type="ARBA" id="ARBA00022386"/>
    </source>
</evidence>
<evidence type="ECO:0000256" key="12">
    <source>
        <dbReference type="ARBA" id="ARBA00023211"/>
    </source>
</evidence>
<keyword evidence="6" id="KW-0678">Repressor</keyword>
<evidence type="ECO:0000256" key="6">
    <source>
        <dbReference type="ARBA" id="ARBA00022491"/>
    </source>
</evidence>
<dbReference type="InterPro" id="IPR038157">
    <property type="entry name" value="FeoA_core_dom"/>
</dbReference>
<dbReference type="Gene3D" id="1.10.60.10">
    <property type="entry name" value="Iron dependent repressor, metal binding and dimerisation domain"/>
    <property type="match status" value="1"/>
</dbReference>
<dbReference type="Pfam" id="PF01325">
    <property type="entry name" value="Fe_dep_repress"/>
    <property type="match status" value="1"/>
</dbReference>
<evidence type="ECO:0000313" key="17">
    <source>
        <dbReference type="EMBL" id="NIR74373.1"/>
    </source>
</evidence>
<dbReference type="SUPFAM" id="SSF46785">
    <property type="entry name" value="Winged helix' DNA-binding domain"/>
    <property type="match status" value="1"/>
</dbReference>
<dbReference type="Pfam" id="PF04023">
    <property type="entry name" value="FeoA"/>
    <property type="match status" value="1"/>
</dbReference>
<protein>
    <recommendedName>
        <fullName evidence="4">Transcriptional regulator MntR</fullName>
    </recommendedName>
    <alternativeName>
        <fullName evidence="14">Manganese transport regulator</fullName>
    </alternativeName>
</protein>
<keyword evidence="5" id="KW-0963">Cytoplasm</keyword>
<evidence type="ECO:0000313" key="18">
    <source>
        <dbReference type="Proteomes" id="UP000702544"/>
    </source>
</evidence>
<feature type="domain" description="HTH dtxR-type" evidence="16">
    <location>
        <begin position="23"/>
        <end position="84"/>
    </location>
</feature>
<feature type="region of interest" description="Disordered" evidence="15">
    <location>
        <begin position="1"/>
        <end position="25"/>
    </location>
</feature>
<comment type="subcellular location">
    <subcellularLocation>
        <location evidence="1">Cytoplasm</location>
    </subcellularLocation>
</comment>
<comment type="subunit">
    <text evidence="3">Homodimer.</text>
</comment>
<evidence type="ECO:0000256" key="15">
    <source>
        <dbReference type="SAM" id="MobiDB-lite"/>
    </source>
</evidence>
<sequence>MRTPDDPRLSGAKRPPESASGDRSRAVEDYLKAICMLQSEGAPVSTSALAQQLDRSPASVTNMVKGLAERGLVEHEPYRGVKLSAAGEREALRIIRRHRVIEAYLIQRLGYAWDEVHAEAERLEHAASDELVERMAASLGHPEMDPHGSPIPTADGELAERRHPTLDTLTAGTRAIVREVSDADEGRLRYLAELGMYPGTGVEVLEHEPFEGPIRIRIDGEERVLGRSLAEVVRVEPQEDEPESGTEGEAT</sequence>
<keyword evidence="10" id="KW-0010">Activator</keyword>
<dbReference type="InterPro" id="IPR036390">
    <property type="entry name" value="WH_DNA-bd_sf"/>
</dbReference>
<comment type="caution">
    <text evidence="17">The sequence shown here is derived from an EMBL/GenBank/DDBJ whole genome shotgun (WGS) entry which is preliminary data.</text>
</comment>
<evidence type="ECO:0000256" key="13">
    <source>
        <dbReference type="ARBA" id="ARBA00025185"/>
    </source>
</evidence>
<comment type="similarity">
    <text evidence="2">Belongs to the DtxR/MntR family.</text>
</comment>
<dbReference type="InterPro" id="IPR001367">
    <property type="entry name" value="Fe_dep_repressor"/>
</dbReference>
<dbReference type="PANTHER" id="PTHR33238:SF11">
    <property type="entry name" value="TRANSCRIPTIONAL REGULATOR MNTR"/>
    <property type="match status" value="1"/>
</dbReference>
<dbReference type="Gene3D" id="2.30.30.90">
    <property type="match status" value="1"/>
</dbReference>
<evidence type="ECO:0000256" key="9">
    <source>
        <dbReference type="ARBA" id="ARBA00023125"/>
    </source>
</evidence>
<evidence type="ECO:0000256" key="11">
    <source>
        <dbReference type="ARBA" id="ARBA00023163"/>
    </source>
</evidence>
<evidence type="ECO:0000256" key="14">
    <source>
        <dbReference type="ARBA" id="ARBA00032593"/>
    </source>
</evidence>
<accession>A0AAE5CBB9</accession>
<organism evidence="17 18">
    <name type="scientific">Candidatus Kutchimonas denitrificans</name>
    <dbReference type="NCBI Taxonomy" id="3056748"/>
    <lineage>
        <taxon>Bacteria</taxon>
        <taxon>Pseudomonadati</taxon>
        <taxon>Gemmatimonadota</taxon>
        <taxon>Gemmatimonadia</taxon>
        <taxon>Candidatus Palauibacterales</taxon>
        <taxon>Candidatus Palauibacteraceae</taxon>
        <taxon>Candidatus Kutchimonas</taxon>
    </lineage>
</organism>
<comment type="function">
    <text evidence="13">In the presence of manganese, represses expression of mntH and mntS. Up-regulates expression of mntP.</text>
</comment>
<dbReference type="InterPro" id="IPR036421">
    <property type="entry name" value="Fe_dep_repressor_sf"/>
</dbReference>
<dbReference type="GO" id="GO:0003700">
    <property type="term" value="F:DNA-binding transcription factor activity"/>
    <property type="evidence" value="ECO:0007669"/>
    <property type="project" value="InterPro"/>
</dbReference>
<proteinExistence type="inferred from homology"/>
<dbReference type="InterPro" id="IPR022687">
    <property type="entry name" value="HTH_DTXR"/>
</dbReference>
<evidence type="ECO:0000256" key="8">
    <source>
        <dbReference type="ARBA" id="ARBA00023015"/>
    </source>
</evidence>
<keyword evidence="11" id="KW-0804">Transcription</keyword>
<evidence type="ECO:0000256" key="7">
    <source>
        <dbReference type="ARBA" id="ARBA00023004"/>
    </source>
</evidence>
<dbReference type="InterPro" id="IPR050536">
    <property type="entry name" value="DtxR_MntR_Metal-Reg"/>
</dbReference>
<dbReference type="GO" id="GO:0005737">
    <property type="term" value="C:cytoplasm"/>
    <property type="evidence" value="ECO:0007669"/>
    <property type="project" value="UniProtKB-SubCell"/>
</dbReference>
<evidence type="ECO:0000256" key="1">
    <source>
        <dbReference type="ARBA" id="ARBA00004496"/>
    </source>
</evidence>
<dbReference type="SUPFAM" id="SSF47979">
    <property type="entry name" value="Iron-dependent repressor protein, dimerization domain"/>
    <property type="match status" value="1"/>
</dbReference>
<dbReference type="FunFam" id="1.10.60.10:FF:000004">
    <property type="entry name" value="DtxR family transcriptional regulator"/>
    <property type="match status" value="1"/>
</dbReference>
<reference evidence="17 18" key="1">
    <citation type="submission" date="2020-01" db="EMBL/GenBank/DDBJ databases">
        <title>Genomes assembled from Gulf of Kutch pelagic sediment metagenomes.</title>
        <authorList>
            <person name="Chandrashekar M."/>
            <person name="Mahajan M.S."/>
            <person name="Dave K.J."/>
            <person name="Vatsa P."/>
            <person name="Nathani N.M."/>
        </authorList>
    </citation>
    <scope>NUCLEOTIDE SEQUENCE [LARGE SCALE GENOMIC DNA]</scope>
    <source>
        <strain evidence="17">KS3-K002</strain>
    </source>
</reference>
<dbReference type="InterPro" id="IPR036388">
    <property type="entry name" value="WH-like_DNA-bd_sf"/>
</dbReference>
<dbReference type="SUPFAM" id="SSF50037">
    <property type="entry name" value="C-terminal domain of transcriptional repressors"/>
    <property type="match status" value="1"/>
</dbReference>
<dbReference type="Proteomes" id="UP000702544">
    <property type="component" value="Unassembled WGS sequence"/>
</dbReference>
<evidence type="ECO:0000259" key="16">
    <source>
        <dbReference type="PROSITE" id="PS50944"/>
    </source>
</evidence>
<dbReference type="InterPro" id="IPR007167">
    <property type="entry name" value="Fe-transptr_FeoA-like"/>
</dbReference>
<gene>
    <name evidence="17" type="ORF">GWO12_04570</name>
</gene>
<name>A0AAE5CBB9_9BACT</name>
<evidence type="ECO:0000256" key="2">
    <source>
        <dbReference type="ARBA" id="ARBA00007871"/>
    </source>
</evidence>
<keyword evidence="9" id="KW-0238">DNA-binding</keyword>
<dbReference type="Gene3D" id="1.10.10.10">
    <property type="entry name" value="Winged helix-like DNA-binding domain superfamily/Winged helix DNA-binding domain"/>
    <property type="match status" value="1"/>
</dbReference>
<dbReference type="SMART" id="SM00899">
    <property type="entry name" value="FeoA"/>
    <property type="match status" value="1"/>
</dbReference>
<dbReference type="Pfam" id="PF02742">
    <property type="entry name" value="Fe_dep_repr_C"/>
    <property type="match status" value="1"/>
</dbReference>
<dbReference type="SMART" id="SM00529">
    <property type="entry name" value="HTH_DTXR"/>
    <property type="match status" value="1"/>
</dbReference>
<dbReference type="GO" id="GO:0046914">
    <property type="term" value="F:transition metal ion binding"/>
    <property type="evidence" value="ECO:0007669"/>
    <property type="project" value="InterPro"/>
</dbReference>
<dbReference type="PROSITE" id="PS50944">
    <property type="entry name" value="HTH_DTXR"/>
    <property type="match status" value="1"/>
</dbReference>